<evidence type="ECO:0000313" key="4">
    <source>
        <dbReference type="Proteomes" id="UP000483379"/>
    </source>
</evidence>
<feature type="transmembrane region" description="Helical" evidence="1">
    <location>
        <begin position="9"/>
        <end position="26"/>
    </location>
</feature>
<dbReference type="Pfam" id="PF02698">
    <property type="entry name" value="DUF218"/>
    <property type="match status" value="1"/>
</dbReference>
<keyword evidence="4" id="KW-1185">Reference proteome</keyword>
<dbReference type="GO" id="GO:0005886">
    <property type="term" value="C:plasma membrane"/>
    <property type="evidence" value="ECO:0007669"/>
    <property type="project" value="TreeGrafter"/>
</dbReference>
<reference evidence="3 4" key="1">
    <citation type="submission" date="2020-02" db="EMBL/GenBank/DDBJ databases">
        <title>Genome sequences of Thiorhodococcus mannitoliphagus and Thiorhodococcus minor, purple sulfur photosynthetic bacteria in the gammaproteobacterial family, Chromatiaceae.</title>
        <authorList>
            <person name="Aviles F.A."/>
            <person name="Meyer T.E."/>
            <person name="Kyndt J.A."/>
        </authorList>
    </citation>
    <scope>NUCLEOTIDE SEQUENCE [LARGE SCALE GENOMIC DNA]</scope>
    <source>
        <strain evidence="3 4">DSM 11518</strain>
    </source>
</reference>
<dbReference type="InterPro" id="IPR051599">
    <property type="entry name" value="Cell_Envelope_Assoc"/>
</dbReference>
<proteinExistence type="predicted"/>
<comment type="caution">
    <text evidence="3">The sequence shown here is derived from an EMBL/GenBank/DDBJ whole genome shotgun (WGS) entry which is preliminary data.</text>
</comment>
<organism evidence="3 4">
    <name type="scientific">Thiorhodococcus minor</name>
    <dbReference type="NCBI Taxonomy" id="57489"/>
    <lineage>
        <taxon>Bacteria</taxon>
        <taxon>Pseudomonadati</taxon>
        <taxon>Pseudomonadota</taxon>
        <taxon>Gammaproteobacteria</taxon>
        <taxon>Chromatiales</taxon>
        <taxon>Chromatiaceae</taxon>
        <taxon>Thiorhodococcus</taxon>
    </lineage>
</organism>
<evidence type="ECO:0000259" key="2">
    <source>
        <dbReference type="Pfam" id="PF02698"/>
    </source>
</evidence>
<dbReference type="GO" id="GO:0043164">
    <property type="term" value="P:Gram-negative-bacterium-type cell wall biogenesis"/>
    <property type="evidence" value="ECO:0007669"/>
    <property type="project" value="TreeGrafter"/>
</dbReference>
<dbReference type="PANTHER" id="PTHR30336">
    <property type="entry name" value="INNER MEMBRANE PROTEIN, PROBABLE PERMEASE"/>
    <property type="match status" value="1"/>
</dbReference>
<keyword evidence="1" id="KW-1133">Transmembrane helix</keyword>
<keyword evidence="1" id="KW-0812">Transmembrane</keyword>
<evidence type="ECO:0000256" key="1">
    <source>
        <dbReference type="SAM" id="Phobius"/>
    </source>
</evidence>
<dbReference type="PANTHER" id="PTHR30336:SF4">
    <property type="entry name" value="ENVELOPE BIOGENESIS FACTOR ELYC"/>
    <property type="match status" value="1"/>
</dbReference>
<sequence length="262" mass="28438">MLYSIIKSLLIPPGIIILMLALALWLRHGVAARLVTFVAFATLTLMCLPVIATSLMRPLEPYPPIDLEAVPEAAQAIVVLGAGRRINAPEYGGDTVDDGSLRRIRYGALLHRSTGLPLYVTGGRLEDEGAPVGRLMADALIADYGVRVAGVETESRTTWENATLTAPLLARDGIGGILLVTDAWHLPRAVELFEQVGLEVTPAPTAFVYRPDWRGDMGYSDWLPSIKAFSTSAYAIHEHLGRLWYQLRAWAQGASPAEQVAA</sequence>
<dbReference type="InterPro" id="IPR014729">
    <property type="entry name" value="Rossmann-like_a/b/a_fold"/>
</dbReference>
<name>A0A6M0K092_9GAMM</name>
<dbReference type="InterPro" id="IPR003848">
    <property type="entry name" value="DUF218"/>
</dbReference>
<accession>A0A6M0K092</accession>
<feature type="domain" description="DUF218" evidence="2">
    <location>
        <begin position="75"/>
        <end position="241"/>
    </location>
</feature>
<dbReference type="Gene3D" id="3.40.50.620">
    <property type="entry name" value="HUPs"/>
    <property type="match status" value="1"/>
</dbReference>
<keyword evidence="1" id="KW-0472">Membrane</keyword>
<dbReference type="AlphaFoldDB" id="A0A6M0K092"/>
<evidence type="ECO:0000313" key="3">
    <source>
        <dbReference type="EMBL" id="NEV63162.1"/>
    </source>
</evidence>
<gene>
    <name evidence="3" type="ORF">G3446_14930</name>
</gene>
<feature type="transmembrane region" description="Helical" evidence="1">
    <location>
        <begin position="32"/>
        <end position="52"/>
    </location>
</feature>
<dbReference type="Proteomes" id="UP000483379">
    <property type="component" value="Unassembled WGS sequence"/>
</dbReference>
<dbReference type="CDD" id="cd06259">
    <property type="entry name" value="YdcF-like"/>
    <property type="match status" value="1"/>
</dbReference>
<dbReference type="EMBL" id="JAAIJQ010000043">
    <property type="protein sequence ID" value="NEV63162.1"/>
    <property type="molecule type" value="Genomic_DNA"/>
</dbReference>
<dbReference type="GO" id="GO:0000270">
    <property type="term" value="P:peptidoglycan metabolic process"/>
    <property type="evidence" value="ECO:0007669"/>
    <property type="project" value="TreeGrafter"/>
</dbReference>
<protein>
    <submittedName>
        <fullName evidence="3">YdcF family protein</fullName>
    </submittedName>
</protein>